<name>A0A9W7GP96_9STRA</name>
<reference evidence="4" key="1">
    <citation type="journal article" date="2023" name="Commun. Biol.">
        <title>Genome analysis of Parmales, the sister group of diatoms, reveals the evolutionary specialization of diatoms from phago-mixotrophs to photoautotrophs.</title>
        <authorList>
            <person name="Ban H."/>
            <person name="Sato S."/>
            <person name="Yoshikawa S."/>
            <person name="Yamada K."/>
            <person name="Nakamura Y."/>
            <person name="Ichinomiya M."/>
            <person name="Sato N."/>
            <person name="Blanc-Mathieu R."/>
            <person name="Endo H."/>
            <person name="Kuwata A."/>
            <person name="Ogata H."/>
        </authorList>
    </citation>
    <scope>NUCLEOTIDE SEQUENCE [LARGE SCALE GENOMIC DNA]</scope>
</reference>
<dbReference type="InterPro" id="IPR013763">
    <property type="entry name" value="Cyclin-like_dom"/>
</dbReference>
<proteinExistence type="inferred from homology"/>
<dbReference type="PANTHER" id="PTHR10026">
    <property type="entry name" value="CYCLIN"/>
    <property type="match status" value="1"/>
</dbReference>
<evidence type="ECO:0000259" key="2">
    <source>
        <dbReference type="SMART" id="SM00385"/>
    </source>
</evidence>
<dbReference type="InterPro" id="IPR043198">
    <property type="entry name" value="Cyclin/Ssn8"/>
</dbReference>
<dbReference type="SUPFAM" id="SSF47954">
    <property type="entry name" value="Cyclin-like"/>
    <property type="match status" value="2"/>
</dbReference>
<dbReference type="SMART" id="SM00385">
    <property type="entry name" value="CYCLIN"/>
    <property type="match status" value="1"/>
</dbReference>
<dbReference type="GO" id="GO:0016538">
    <property type="term" value="F:cyclin-dependent protein serine/threonine kinase regulator activity"/>
    <property type="evidence" value="ECO:0007669"/>
    <property type="project" value="InterPro"/>
</dbReference>
<accession>A0A9W7GP96</accession>
<comment type="caution">
    <text evidence="3">The sequence shown here is derived from an EMBL/GenBank/DDBJ whole genome shotgun (WGS) entry which is preliminary data.</text>
</comment>
<protein>
    <recommendedName>
        <fullName evidence="2">Cyclin-like domain-containing protein</fullName>
    </recommendedName>
</protein>
<keyword evidence="1" id="KW-0195">Cyclin</keyword>
<evidence type="ECO:0000313" key="4">
    <source>
        <dbReference type="Proteomes" id="UP001165065"/>
    </source>
</evidence>
<dbReference type="InterPro" id="IPR036915">
    <property type="entry name" value="Cyclin-like_sf"/>
</dbReference>
<dbReference type="Pfam" id="PF00134">
    <property type="entry name" value="Cyclin_N"/>
    <property type="match status" value="1"/>
</dbReference>
<dbReference type="GO" id="GO:0006357">
    <property type="term" value="P:regulation of transcription by RNA polymerase II"/>
    <property type="evidence" value="ECO:0007669"/>
    <property type="project" value="InterPro"/>
</dbReference>
<feature type="domain" description="Cyclin-like" evidence="2">
    <location>
        <begin position="44"/>
        <end position="125"/>
    </location>
</feature>
<evidence type="ECO:0000256" key="1">
    <source>
        <dbReference type="RuleBase" id="RU000383"/>
    </source>
</evidence>
<gene>
    <name evidence="3" type="ORF">TrCOL_g12603</name>
</gene>
<comment type="similarity">
    <text evidence="1">Belongs to the cyclin family.</text>
</comment>
<evidence type="ECO:0000313" key="3">
    <source>
        <dbReference type="EMBL" id="GMI48158.1"/>
    </source>
</evidence>
<organism evidence="3 4">
    <name type="scientific">Triparma columacea</name>
    <dbReference type="NCBI Taxonomy" id="722753"/>
    <lineage>
        <taxon>Eukaryota</taxon>
        <taxon>Sar</taxon>
        <taxon>Stramenopiles</taxon>
        <taxon>Ochrophyta</taxon>
        <taxon>Bolidophyceae</taxon>
        <taxon>Parmales</taxon>
        <taxon>Triparmaceae</taxon>
        <taxon>Triparma</taxon>
    </lineage>
</organism>
<dbReference type="InterPro" id="IPR006671">
    <property type="entry name" value="Cyclin_N"/>
</dbReference>
<sequence>MVEHHLLQERWIDPANEDPNLLPSVVSKEMTVEEEARERGEGLQFILYLGKVLNLPRLTWSTALVFYHRFYSRQSFNSHDKLETAIACLFLACKVEETPKKIQQVLLTAKKAKSELRDLARGAGSDEADDYVPMDVKGSTFLLMKDRILLLERIVLYTLSFDLNVKHPYQSLMDEMKMLASNALVRGLYDNSHPEPKKIFPQLIFQIATGLVNDSYLTRLCTCVTHEVVAKTAIMLALESVGAVPFKGRNWMQILALDKKRGEVARVVDMLAERANGI</sequence>
<dbReference type="AlphaFoldDB" id="A0A9W7GP96"/>
<keyword evidence="4" id="KW-1185">Reference proteome</keyword>
<dbReference type="OrthoDB" id="10264655at2759"/>
<dbReference type="Gene3D" id="1.10.472.10">
    <property type="entry name" value="Cyclin-like"/>
    <property type="match status" value="2"/>
</dbReference>
<dbReference type="EMBL" id="BRYA01000377">
    <property type="protein sequence ID" value="GMI48158.1"/>
    <property type="molecule type" value="Genomic_DNA"/>
</dbReference>
<dbReference type="Proteomes" id="UP001165065">
    <property type="component" value="Unassembled WGS sequence"/>
</dbReference>